<proteinExistence type="predicted"/>
<name>A0A8D2DAS9_SCIVU</name>
<protein>
    <submittedName>
        <fullName evidence="1">Uncharacterized protein</fullName>
    </submittedName>
</protein>
<accession>A0A8D2DAS9</accession>
<dbReference type="Proteomes" id="UP000694564">
    <property type="component" value="Chromosome 14"/>
</dbReference>
<organism evidence="1 2">
    <name type="scientific">Sciurus vulgaris</name>
    <name type="common">Eurasian red squirrel</name>
    <dbReference type="NCBI Taxonomy" id="55149"/>
    <lineage>
        <taxon>Eukaryota</taxon>
        <taxon>Metazoa</taxon>
        <taxon>Chordata</taxon>
        <taxon>Craniata</taxon>
        <taxon>Vertebrata</taxon>
        <taxon>Euteleostomi</taxon>
        <taxon>Mammalia</taxon>
        <taxon>Eutheria</taxon>
        <taxon>Euarchontoglires</taxon>
        <taxon>Glires</taxon>
        <taxon>Rodentia</taxon>
        <taxon>Sciuromorpha</taxon>
        <taxon>Sciuridae</taxon>
        <taxon>Sciurinae</taxon>
        <taxon>Sciurini</taxon>
        <taxon>Sciurus</taxon>
    </lineage>
</organism>
<evidence type="ECO:0000313" key="1">
    <source>
        <dbReference type="Ensembl" id="ENSSVLP00005021483.1"/>
    </source>
</evidence>
<dbReference type="Ensembl" id="ENSSVLT00005023931.1">
    <property type="protein sequence ID" value="ENSSVLP00005021483.1"/>
    <property type="gene ID" value="ENSSVLG00005017177.1"/>
</dbReference>
<dbReference type="AlphaFoldDB" id="A0A8D2DAS9"/>
<sequence length="123" mass="13308">LETGSHRVAQGLPKLLRLGLNLQSSCLSLQSLWDYRCVPPCLAWFFCVFETGSCDMVQEDLGLSTLLPQTPTWLGAEDHVPRLLLVHPAPPTSAAPAPPCFPGTQAQPPSLRIRGPGMATLYS</sequence>
<reference evidence="1" key="2">
    <citation type="submission" date="2025-09" db="UniProtKB">
        <authorList>
            <consortium name="Ensembl"/>
        </authorList>
    </citation>
    <scope>IDENTIFICATION</scope>
</reference>
<keyword evidence="2" id="KW-1185">Reference proteome</keyword>
<evidence type="ECO:0000313" key="2">
    <source>
        <dbReference type="Proteomes" id="UP000694564"/>
    </source>
</evidence>
<reference evidence="1" key="1">
    <citation type="submission" date="2025-08" db="UniProtKB">
        <authorList>
            <consortium name="Ensembl"/>
        </authorList>
    </citation>
    <scope>IDENTIFICATION</scope>
</reference>